<name>A0A7G3GBU9_9NEIS</name>
<protein>
    <submittedName>
        <fullName evidence="1">Uncharacterized protein</fullName>
    </submittedName>
</protein>
<dbReference type="RefSeq" id="WP_130107554.1">
    <property type="nucleotide sequence ID" value="NZ_CP025781.1"/>
</dbReference>
<proteinExistence type="predicted"/>
<evidence type="ECO:0000313" key="1">
    <source>
        <dbReference type="EMBL" id="QBC45040.1"/>
    </source>
</evidence>
<organism evidence="1 2">
    <name type="scientific">Iodobacter fluviatilis</name>
    <dbReference type="NCBI Taxonomy" id="537"/>
    <lineage>
        <taxon>Bacteria</taxon>
        <taxon>Pseudomonadati</taxon>
        <taxon>Pseudomonadota</taxon>
        <taxon>Betaproteobacteria</taxon>
        <taxon>Neisseriales</taxon>
        <taxon>Chitinibacteraceae</taxon>
        <taxon>Iodobacter</taxon>
    </lineage>
</organism>
<dbReference type="Proteomes" id="UP000515917">
    <property type="component" value="Chromosome"/>
</dbReference>
<keyword evidence="2" id="KW-1185">Reference proteome</keyword>
<sequence>MNNKTSIILQRLVLALEKLTENEIDKLADPSFDIDIKISRHKQKEVNGSEEIIELNAFVNEITNFKSREEALIFLGKRFSSKKALEQIARFLDIPNIKQDKIETLREKIVETTTGARIRSEAIQGQN</sequence>
<gene>
    <name evidence="1" type="ORF">C1H71_16855</name>
</gene>
<dbReference type="KEGG" id="ifl:C1H71_16855"/>
<accession>A0A7G3GBU9</accession>
<dbReference type="AlphaFoldDB" id="A0A7G3GBU9"/>
<dbReference type="EMBL" id="CP025781">
    <property type="protein sequence ID" value="QBC45040.1"/>
    <property type="molecule type" value="Genomic_DNA"/>
</dbReference>
<reference evidence="1 2" key="1">
    <citation type="submission" date="2018-01" db="EMBL/GenBank/DDBJ databases">
        <title>Genome sequence of Iodobacter sp. strain PCH194 isolated from Indian Trans-Himalaya.</title>
        <authorList>
            <person name="Kumar V."/>
            <person name="Thakur V."/>
            <person name="Kumar S."/>
            <person name="Singh D."/>
        </authorList>
    </citation>
    <scope>NUCLEOTIDE SEQUENCE [LARGE SCALE GENOMIC DNA]</scope>
    <source>
        <strain evidence="1 2">PCH194</strain>
    </source>
</reference>
<evidence type="ECO:0000313" key="2">
    <source>
        <dbReference type="Proteomes" id="UP000515917"/>
    </source>
</evidence>